<dbReference type="SUPFAM" id="SSF56176">
    <property type="entry name" value="FAD-binding/transporter-associated domain-like"/>
    <property type="match status" value="1"/>
</dbReference>
<dbReference type="RefSeq" id="WP_153652435.1">
    <property type="nucleotide sequence ID" value="NZ_CP045737.1"/>
</dbReference>
<dbReference type="EMBL" id="CP045737">
    <property type="protein sequence ID" value="QGG41166.1"/>
    <property type="molecule type" value="Genomic_DNA"/>
</dbReference>
<dbReference type="InterPro" id="IPR016166">
    <property type="entry name" value="FAD-bd_PCMH"/>
</dbReference>
<dbReference type="InterPro" id="IPR016171">
    <property type="entry name" value="Vanillyl_alc_oxidase_C-sub2"/>
</dbReference>
<dbReference type="InterPro" id="IPR010031">
    <property type="entry name" value="FAD_lactone_oxidase-like"/>
</dbReference>
<name>A0A5Q2MJC2_9ACTN</name>
<dbReference type="Gene3D" id="3.30.465.10">
    <property type="match status" value="1"/>
</dbReference>
<protein>
    <submittedName>
        <fullName evidence="3">FAD-binding protein</fullName>
    </submittedName>
</protein>
<accession>A0A5Q2MJC2</accession>
<organism evidence="3 4">
    <name type="scientific">Aeromicrobium yanjiei</name>
    <dbReference type="NCBI Taxonomy" id="2662028"/>
    <lineage>
        <taxon>Bacteria</taxon>
        <taxon>Bacillati</taxon>
        <taxon>Actinomycetota</taxon>
        <taxon>Actinomycetes</taxon>
        <taxon>Propionibacteriales</taxon>
        <taxon>Nocardioidaceae</taxon>
        <taxon>Aeromicrobium</taxon>
    </lineage>
</organism>
<dbReference type="Pfam" id="PF04030">
    <property type="entry name" value="ALO"/>
    <property type="match status" value="1"/>
</dbReference>
<dbReference type="PROSITE" id="PS51387">
    <property type="entry name" value="FAD_PCMH"/>
    <property type="match status" value="1"/>
</dbReference>
<reference evidence="3 4" key="1">
    <citation type="submission" date="2019-11" db="EMBL/GenBank/DDBJ databases">
        <authorList>
            <person name="Li J."/>
        </authorList>
    </citation>
    <scope>NUCLEOTIDE SEQUENCE [LARGE SCALE GENOMIC DNA]</scope>
    <source>
        <strain evidence="3 4">MF47</strain>
    </source>
</reference>
<dbReference type="PANTHER" id="PTHR43762:SF1">
    <property type="entry name" value="D-ARABINONO-1,4-LACTONE OXIDASE"/>
    <property type="match status" value="1"/>
</dbReference>
<keyword evidence="1" id="KW-0560">Oxidoreductase</keyword>
<feature type="domain" description="FAD-binding PCMH-type" evidence="2">
    <location>
        <begin position="12"/>
        <end position="183"/>
    </location>
</feature>
<evidence type="ECO:0000313" key="3">
    <source>
        <dbReference type="EMBL" id="QGG41166.1"/>
    </source>
</evidence>
<dbReference type="Proteomes" id="UP000392064">
    <property type="component" value="Chromosome"/>
</dbReference>
<dbReference type="Pfam" id="PF01565">
    <property type="entry name" value="FAD_binding_4"/>
    <property type="match status" value="1"/>
</dbReference>
<proteinExistence type="predicted"/>
<dbReference type="InterPro" id="IPR007173">
    <property type="entry name" value="ALO_C"/>
</dbReference>
<dbReference type="InterPro" id="IPR006094">
    <property type="entry name" value="Oxid_FAD_bind_N"/>
</dbReference>
<dbReference type="InterPro" id="IPR036318">
    <property type="entry name" value="FAD-bd_PCMH-like_sf"/>
</dbReference>
<dbReference type="Gene3D" id="1.10.45.10">
    <property type="entry name" value="Vanillyl-alcohol Oxidase, Chain A, domain 4"/>
    <property type="match status" value="1"/>
</dbReference>
<dbReference type="GO" id="GO:0003885">
    <property type="term" value="F:D-arabinono-1,4-lactone oxidase activity"/>
    <property type="evidence" value="ECO:0007669"/>
    <property type="project" value="InterPro"/>
</dbReference>
<evidence type="ECO:0000313" key="4">
    <source>
        <dbReference type="Proteomes" id="UP000392064"/>
    </source>
</evidence>
<evidence type="ECO:0000256" key="1">
    <source>
        <dbReference type="ARBA" id="ARBA00023002"/>
    </source>
</evidence>
<dbReference type="PANTHER" id="PTHR43762">
    <property type="entry name" value="L-GULONOLACTONE OXIDASE"/>
    <property type="match status" value="1"/>
</dbReference>
<sequence>MTRTTLTGWGGTSPTVSQVEQPRHLDDLRSAIAQAGSRGVITRGLGRSYGDPAQNAGGTVLDLTGWNGILDVDTRARSVRVQAGISLDRLLRAMLPLGLWLPVVPGTRQVTVGGAIAADVHGKNHHVDGSFGHHLLSIELLVPSGDVLTLSPSGDDPELFWATVGGMGLTGIVLEATIQLKRVQTSYFLVDTERTPDLGTLLDRLVTGDAAYDYSVAWFDTSTTGSSLGRSVITRGNSARLDDLDPDLRSRALEFAAPQRGRVPVRPPISMVNRVSAKAFNALWYAKAPRHRTGEVQDITQFFHPLDVVGDWNRLYGPRGFCQYQFVVPDAEVAAFTEAVERIAASGHVSSLNVLKRFGEASPAPLSFPVPGWTLAVDLPVRPGLGALLDHLDALVVEAGGRVYLAKDSRTTPTTLRQMYPRLDEFLAVRHRVDPHGVLRSDLSRRLDL</sequence>
<dbReference type="GO" id="GO:0016020">
    <property type="term" value="C:membrane"/>
    <property type="evidence" value="ECO:0007669"/>
    <property type="project" value="InterPro"/>
</dbReference>
<evidence type="ECO:0000259" key="2">
    <source>
        <dbReference type="PROSITE" id="PS51387"/>
    </source>
</evidence>
<dbReference type="InterPro" id="IPR016169">
    <property type="entry name" value="FAD-bd_PCMH_sub2"/>
</dbReference>
<gene>
    <name evidence="3" type="ORF">GEV26_07200</name>
</gene>
<keyword evidence="4" id="KW-1185">Reference proteome</keyword>
<dbReference type="KEGG" id="aef:GEV26_07200"/>
<dbReference type="AlphaFoldDB" id="A0A5Q2MJC2"/>
<dbReference type="GO" id="GO:0071949">
    <property type="term" value="F:FAD binding"/>
    <property type="evidence" value="ECO:0007669"/>
    <property type="project" value="InterPro"/>
</dbReference>